<keyword evidence="2" id="KW-1185">Reference proteome</keyword>
<organism evidence="1 2">
    <name type="scientific">Persea americana</name>
    <name type="common">Avocado</name>
    <dbReference type="NCBI Taxonomy" id="3435"/>
    <lineage>
        <taxon>Eukaryota</taxon>
        <taxon>Viridiplantae</taxon>
        <taxon>Streptophyta</taxon>
        <taxon>Embryophyta</taxon>
        <taxon>Tracheophyta</taxon>
        <taxon>Spermatophyta</taxon>
        <taxon>Magnoliopsida</taxon>
        <taxon>Magnoliidae</taxon>
        <taxon>Laurales</taxon>
        <taxon>Lauraceae</taxon>
        <taxon>Persea</taxon>
    </lineage>
</organism>
<name>A0ACC2M809_PERAE</name>
<dbReference type="EMBL" id="CM056813">
    <property type="protein sequence ID" value="KAJ8641459.1"/>
    <property type="molecule type" value="Genomic_DNA"/>
</dbReference>
<protein>
    <submittedName>
        <fullName evidence="1">Uncharacterized protein</fullName>
    </submittedName>
</protein>
<evidence type="ECO:0000313" key="1">
    <source>
        <dbReference type="EMBL" id="KAJ8641459.1"/>
    </source>
</evidence>
<gene>
    <name evidence="1" type="ORF">MRB53_018153</name>
</gene>
<dbReference type="Proteomes" id="UP001234297">
    <property type="component" value="Chromosome 5"/>
</dbReference>
<sequence length="96" mass="10915">MRQAFHSQGLVLSLLLIFLLFSHSTRAARLLQPKDGNEEVRIHEASQGHSGGQEEGDDAWNVMGMEKCEDGDVECLKRRMLADAHLDYIYTQHHKP</sequence>
<evidence type="ECO:0000313" key="2">
    <source>
        <dbReference type="Proteomes" id="UP001234297"/>
    </source>
</evidence>
<proteinExistence type="predicted"/>
<accession>A0ACC2M809</accession>
<reference evidence="1 2" key="1">
    <citation type="journal article" date="2022" name="Hortic Res">
        <title>A haplotype resolved chromosomal level avocado genome allows analysis of novel avocado genes.</title>
        <authorList>
            <person name="Nath O."/>
            <person name="Fletcher S.J."/>
            <person name="Hayward A."/>
            <person name="Shaw L.M."/>
            <person name="Masouleh A.K."/>
            <person name="Furtado A."/>
            <person name="Henry R.J."/>
            <person name="Mitter N."/>
        </authorList>
    </citation>
    <scope>NUCLEOTIDE SEQUENCE [LARGE SCALE GENOMIC DNA]</scope>
    <source>
        <strain evidence="2">cv. Hass</strain>
    </source>
</reference>
<comment type="caution">
    <text evidence="1">The sequence shown here is derived from an EMBL/GenBank/DDBJ whole genome shotgun (WGS) entry which is preliminary data.</text>
</comment>